<comment type="function">
    <text evidence="3">Protein-arginine rhamnosyltransferase that catalyzes the transfer of a single rhamnose to elongation factor P (EF-P) on 'Lys-32', a modification required for EF-P-dependent rescue of polyproline stalled ribosomes.</text>
</comment>
<dbReference type="EMBL" id="JBHUEJ010000002">
    <property type="protein sequence ID" value="MFD1709043.1"/>
    <property type="molecule type" value="Genomic_DNA"/>
</dbReference>
<proteinExistence type="inferred from homology"/>
<keyword evidence="9" id="KW-1185">Reference proteome</keyword>
<comment type="catalytic activity">
    <reaction evidence="7">
        <text>dTDP-beta-L-rhamnose + L-arginyl-[protein] = N(omega)-(alpha-L-rhamnosyl)-L-arginyl-[protein] + dTDP + H(+)</text>
        <dbReference type="Rhea" id="RHEA:66692"/>
        <dbReference type="Rhea" id="RHEA-COMP:10532"/>
        <dbReference type="Rhea" id="RHEA-COMP:17096"/>
        <dbReference type="ChEBI" id="CHEBI:15378"/>
        <dbReference type="ChEBI" id="CHEBI:29965"/>
        <dbReference type="ChEBI" id="CHEBI:57510"/>
        <dbReference type="ChEBI" id="CHEBI:58369"/>
        <dbReference type="ChEBI" id="CHEBI:167445"/>
    </reaction>
    <physiologicalReaction direction="left-to-right" evidence="7">
        <dbReference type="Rhea" id="RHEA:66693"/>
    </physiologicalReaction>
</comment>
<reference evidence="9" key="1">
    <citation type="journal article" date="2019" name="Int. J. Syst. Evol. Microbiol.">
        <title>The Global Catalogue of Microorganisms (GCM) 10K type strain sequencing project: providing services to taxonomists for standard genome sequencing and annotation.</title>
        <authorList>
            <consortium name="The Broad Institute Genomics Platform"/>
            <consortium name="The Broad Institute Genome Sequencing Center for Infectious Disease"/>
            <person name="Wu L."/>
            <person name="Ma J."/>
        </authorList>
    </citation>
    <scope>NUCLEOTIDE SEQUENCE [LARGE SCALE GENOMIC DNA]</scope>
    <source>
        <strain evidence="9">LMG 29247</strain>
    </source>
</reference>
<organism evidence="8 9">
    <name type="scientific">Ottowia flava</name>
    <dbReference type="NCBI Taxonomy" id="2675430"/>
    <lineage>
        <taxon>Bacteria</taxon>
        <taxon>Pseudomonadati</taxon>
        <taxon>Pseudomonadota</taxon>
        <taxon>Betaproteobacteria</taxon>
        <taxon>Burkholderiales</taxon>
        <taxon>Comamonadaceae</taxon>
        <taxon>Ottowia</taxon>
    </lineage>
</organism>
<evidence type="ECO:0000313" key="8">
    <source>
        <dbReference type="EMBL" id="MFD1709043.1"/>
    </source>
</evidence>
<evidence type="ECO:0000256" key="2">
    <source>
        <dbReference type="ARBA" id="ARBA00022679"/>
    </source>
</evidence>
<accession>A0ABW4KPB7</accession>
<dbReference type="RefSeq" id="WP_255507811.1">
    <property type="nucleotide sequence ID" value="NZ_JBHUEJ010000002.1"/>
</dbReference>
<evidence type="ECO:0000256" key="7">
    <source>
        <dbReference type="ARBA" id="ARBA00048472"/>
    </source>
</evidence>
<comment type="similarity">
    <text evidence="4">Belongs to the glycosyltransferase 104 family.</text>
</comment>
<evidence type="ECO:0000256" key="1">
    <source>
        <dbReference type="ARBA" id="ARBA00022676"/>
    </source>
</evidence>
<evidence type="ECO:0000256" key="6">
    <source>
        <dbReference type="ARBA" id="ARBA00030025"/>
    </source>
</evidence>
<keyword evidence="2" id="KW-0808">Transferase</keyword>
<keyword evidence="8" id="KW-0251">Elongation factor</keyword>
<protein>
    <recommendedName>
        <fullName evidence="5">Protein-arginine rhamnosyltransferase</fullName>
    </recommendedName>
    <alternativeName>
        <fullName evidence="6">EF-P arginine rhamnosyltransferase</fullName>
    </alternativeName>
</protein>
<evidence type="ECO:0000256" key="5">
    <source>
        <dbReference type="ARBA" id="ARBA00024416"/>
    </source>
</evidence>
<keyword evidence="1" id="KW-0328">Glycosyltransferase</keyword>
<evidence type="ECO:0000256" key="3">
    <source>
        <dbReference type="ARBA" id="ARBA00024303"/>
    </source>
</evidence>
<dbReference type="InterPro" id="IPR016633">
    <property type="entry name" value="EarP"/>
</dbReference>
<keyword evidence="8" id="KW-0648">Protein biosynthesis</keyword>
<dbReference type="NCBIfam" id="TIGR03837">
    <property type="entry name" value="efp_Arg_rhamno"/>
    <property type="match status" value="1"/>
</dbReference>
<sequence>MTTAPNKLPLRWDLFCQVIDNHGDLGVCWRLARELAAHGQRVRLWVDNAAALAWMAPGATDGVFAGIEVRPWTTPLNPADLATLPPADVWVEAFGCEIPPEFIAARAGGSRDHSNPPIWINLEYLSAEAYVERTHTLPSPVLQGPAAGWTKWFFYPGFTPATGGLLREVDLPARQAAFGRAAWLRAQGIDWRGERLVSLFCYEPPALPALLRQWAEGDVPTRLLVTTGRATAAVRQAIHNDSGLQPLMVQRGQLSISYLPHVTQTAYDELLWACDWNFVRGEDSLVRALWASAPLGPQRAAPPFVWHIYPQPEDNAHHAKLDAFLDWLGAPPSLRAFHHVWNGIAPGPLPAPDLAAWGACAAAAQARLVAAPGLAEQLIGFVQKKR</sequence>
<evidence type="ECO:0000256" key="4">
    <source>
        <dbReference type="ARBA" id="ARBA00024346"/>
    </source>
</evidence>
<name>A0ABW4KPB7_9BURK</name>
<comment type="caution">
    <text evidence="8">The sequence shown here is derived from an EMBL/GenBank/DDBJ whole genome shotgun (WGS) entry which is preliminary data.</text>
</comment>
<dbReference type="Proteomes" id="UP001597304">
    <property type="component" value="Unassembled WGS sequence"/>
</dbReference>
<evidence type="ECO:0000313" key="9">
    <source>
        <dbReference type="Proteomes" id="UP001597304"/>
    </source>
</evidence>
<dbReference type="PIRSF" id="PIRSF015557">
    <property type="entry name" value="UCP015557"/>
    <property type="match status" value="1"/>
</dbReference>
<dbReference type="Pfam" id="PF10093">
    <property type="entry name" value="EarP"/>
    <property type="match status" value="1"/>
</dbReference>
<dbReference type="GO" id="GO:0003746">
    <property type="term" value="F:translation elongation factor activity"/>
    <property type="evidence" value="ECO:0007669"/>
    <property type="project" value="UniProtKB-KW"/>
</dbReference>
<gene>
    <name evidence="8" type="primary">earP</name>
    <name evidence="8" type="ORF">ACFSF0_00325</name>
</gene>